<evidence type="ECO:0000259" key="2">
    <source>
        <dbReference type="Pfam" id="PF00092"/>
    </source>
</evidence>
<dbReference type="GO" id="GO:0032991">
    <property type="term" value="C:protein-containing complex"/>
    <property type="evidence" value="ECO:0007669"/>
    <property type="project" value="UniProtKB-ARBA"/>
</dbReference>
<dbReference type="InterPro" id="IPR002035">
    <property type="entry name" value="VWF_A"/>
</dbReference>
<evidence type="ECO:0000256" key="1">
    <source>
        <dbReference type="SAM" id="Phobius"/>
    </source>
</evidence>
<name>A0A067QX07_ZOONE</name>
<gene>
    <name evidence="3" type="ORF">L798_14318</name>
</gene>
<dbReference type="Proteomes" id="UP000027135">
    <property type="component" value="Unassembled WGS sequence"/>
</dbReference>
<dbReference type="AlphaFoldDB" id="A0A067QX07"/>
<keyword evidence="4" id="KW-1185">Reference proteome</keyword>
<sequence length="240" mass="25894">MVEFSTHENLLSKLTLVDATTRKNLELKVPTKGQGETCIGCGVRLALQELGNRNGTMVLVADGQNTVPDQFISDVQADVVQSGTKVISVGFGDMAPVDDMRQLAKASGGLFVCVSDEDGVQGLLEAFKEALKLAKPQVEKTTQMTENWTTEDTRLPTDLPVSSTLSGQQHTTVHQNFTNSHVVPGKPQTMPLLWLIIGIVMAVVGGAILLAFTILLIRKICAITHARGTYSVVKRNHETA</sequence>
<feature type="domain" description="VWFA" evidence="2">
    <location>
        <begin position="30"/>
        <end position="123"/>
    </location>
</feature>
<feature type="transmembrane region" description="Helical" evidence="1">
    <location>
        <begin position="192"/>
        <end position="217"/>
    </location>
</feature>
<evidence type="ECO:0000313" key="4">
    <source>
        <dbReference type="Proteomes" id="UP000027135"/>
    </source>
</evidence>
<dbReference type="STRING" id="136037.A0A067QX07"/>
<evidence type="ECO:0000313" key="3">
    <source>
        <dbReference type="EMBL" id="KDR10642.1"/>
    </source>
</evidence>
<dbReference type="CDD" id="cd00198">
    <property type="entry name" value="vWFA"/>
    <property type="match status" value="1"/>
</dbReference>
<protein>
    <submittedName>
        <fullName evidence="3">Calcium-activated chloride channel regulator 1</fullName>
    </submittedName>
</protein>
<proteinExistence type="predicted"/>
<dbReference type="Pfam" id="PF00092">
    <property type="entry name" value="VWA"/>
    <property type="match status" value="1"/>
</dbReference>
<keyword evidence="1" id="KW-0472">Membrane</keyword>
<dbReference type="InterPro" id="IPR036465">
    <property type="entry name" value="vWFA_dom_sf"/>
</dbReference>
<organism evidence="3 4">
    <name type="scientific">Zootermopsis nevadensis</name>
    <name type="common">Dampwood termite</name>
    <dbReference type="NCBI Taxonomy" id="136037"/>
    <lineage>
        <taxon>Eukaryota</taxon>
        <taxon>Metazoa</taxon>
        <taxon>Ecdysozoa</taxon>
        <taxon>Arthropoda</taxon>
        <taxon>Hexapoda</taxon>
        <taxon>Insecta</taxon>
        <taxon>Pterygota</taxon>
        <taxon>Neoptera</taxon>
        <taxon>Polyneoptera</taxon>
        <taxon>Dictyoptera</taxon>
        <taxon>Blattodea</taxon>
        <taxon>Blattoidea</taxon>
        <taxon>Termitoidae</taxon>
        <taxon>Termopsidae</taxon>
        <taxon>Zootermopsis</taxon>
    </lineage>
</organism>
<keyword evidence="1" id="KW-0812">Transmembrane</keyword>
<accession>A0A067QX07</accession>
<reference evidence="3 4" key="1">
    <citation type="journal article" date="2014" name="Nat. Commun.">
        <title>Molecular traces of alternative social organization in a termite genome.</title>
        <authorList>
            <person name="Terrapon N."/>
            <person name="Li C."/>
            <person name="Robertson H.M."/>
            <person name="Ji L."/>
            <person name="Meng X."/>
            <person name="Booth W."/>
            <person name="Chen Z."/>
            <person name="Childers C.P."/>
            <person name="Glastad K.M."/>
            <person name="Gokhale K."/>
            <person name="Gowin J."/>
            <person name="Gronenberg W."/>
            <person name="Hermansen R.A."/>
            <person name="Hu H."/>
            <person name="Hunt B.G."/>
            <person name="Huylmans A.K."/>
            <person name="Khalil S.M."/>
            <person name="Mitchell R.D."/>
            <person name="Munoz-Torres M.C."/>
            <person name="Mustard J.A."/>
            <person name="Pan H."/>
            <person name="Reese J.T."/>
            <person name="Scharf M.E."/>
            <person name="Sun F."/>
            <person name="Vogel H."/>
            <person name="Xiao J."/>
            <person name="Yang W."/>
            <person name="Yang Z."/>
            <person name="Yang Z."/>
            <person name="Zhou J."/>
            <person name="Zhu J."/>
            <person name="Brent C.S."/>
            <person name="Elsik C.G."/>
            <person name="Goodisman M.A."/>
            <person name="Liberles D.A."/>
            <person name="Roe R.M."/>
            <person name="Vargo E.L."/>
            <person name="Vilcinskas A."/>
            <person name="Wang J."/>
            <person name="Bornberg-Bauer E."/>
            <person name="Korb J."/>
            <person name="Zhang G."/>
            <person name="Liebig J."/>
        </authorList>
    </citation>
    <scope>NUCLEOTIDE SEQUENCE [LARGE SCALE GENOMIC DNA]</scope>
    <source>
        <tissue evidence="3">Whole organism</tissue>
    </source>
</reference>
<dbReference type="EMBL" id="KK853149">
    <property type="protein sequence ID" value="KDR10642.1"/>
    <property type="molecule type" value="Genomic_DNA"/>
</dbReference>
<keyword evidence="1" id="KW-1133">Transmembrane helix</keyword>
<dbReference type="Gene3D" id="3.40.50.410">
    <property type="entry name" value="von Willebrand factor, type A domain"/>
    <property type="match status" value="1"/>
</dbReference>
<dbReference type="SUPFAM" id="SSF53300">
    <property type="entry name" value="vWA-like"/>
    <property type="match status" value="1"/>
</dbReference>
<dbReference type="InParanoid" id="A0A067QX07"/>